<feature type="domain" description="MoaB/Mog" evidence="12">
    <location>
        <begin position="172"/>
        <end position="310"/>
    </location>
</feature>
<dbReference type="GO" id="GO:0061599">
    <property type="term" value="F:molybdopterin molybdotransferase activity"/>
    <property type="evidence" value="ECO:0007669"/>
    <property type="project" value="UniProtKB-UniRule"/>
</dbReference>
<dbReference type="InterPro" id="IPR038987">
    <property type="entry name" value="MoeA-like"/>
</dbReference>
<dbReference type="NCBIfam" id="NF045515">
    <property type="entry name" value="Glp_gephyrin"/>
    <property type="match status" value="1"/>
</dbReference>
<keyword evidence="6 11" id="KW-0808">Transferase</keyword>
<evidence type="ECO:0000256" key="2">
    <source>
        <dbReference type="ARBA" id="ARBA00002901"/>
    </source>
</evidence>
<evidence type="ECO:0000256" key="5">
    <source>
        <dbReference type="ARBA" id="ARBA00022505"/>
    </source>
</evidence>
<dbReference type="OrthoDB" id="9804758at2"/>
<dbReference type="Pfam" id="PF03454">
    <property type="entry name" value="MoeA_C"/>
    <property type="match status" value="1"/>
</dbReference>
<evidence type="ECO:0000313" key="14">
    <source>
        <dbReference type="Proteomes" id="UP000321595"/>
    </source>
</evidence>
<comment type="cofactor">
    <cofactor evidence="1 11">
        <name>Mg(2+)</name>
        <dbReference type="ChEBI" id="CHEBI:18420"/>
    </cofactor>
</comment>
<comment type="similarity">
    <text evidence="4 11">Belongs to the MoeA family.</text>
</comment>
<dbReference type="Pfam" id="PF00994">
    <property type="entry name" value="MoCF_biosynth"/>
    <property type="match status" value="1"/>
</dbReference>
<comment type="function">
    <text evidence="2 11">Catalyzes the insertion of molybdate into adenylated molybdopterin with the concomitant release of AMP.</text>
</comment>
<dbReference type="Gene3D" id="3.40.980.10">
    <property type="entry name" value="MoaB/Mog-like domain"/>
    <property type="match status" value="1"/>
</dbReference>
<dbReference type="Gene3D" id="2.40.340.10">
    <property type="entry name" value="MoeA, C-terminal, domain IV"/>
    <property type="match status" value="1"/>
</dbReference>
<comment type="catalytic activity">
    <reaction evidence="10">
        <text>adenylyl-molybdopterin + molybdate = Mo-molybdopterin + AMP + H(+)</text>
        <dbReference type="Rhea" id="RHEA:35047"/>
        <dbReference type="ChEBI" id="CHEBI:15378"/>
        <dbReference type="ChEBI" id="CHEBI:36264"/>
        <dbReference type="ChEBI" id="CHEBI:62727"/>
        <dbReference type="ChEBI" id="CHEBI:71302"/>
        <dbReference type="ChEBI" id="CHEBI:456215"/>
        <dbReference type="EC" id="2.10.1.1"/>
    </reaction>
</comment>
<dbReference type="UniPathway" id="UPA00344"/>
<reference evidence="13 14" key="1">
    <citation type="submission" date="2019-08" db="EMBL/GenBank/DDBJ databases">
        <authorList>
            <person name="Liang Q."/>
        </authorList>
    </citation>
    <scope>NUCLEOTIDE SEQUENCE [LARGE SCALE GENOMIC DNA]</scope>
    <source>
        <strain evidence="13 14">V1718</strain>
    </source>
</reference>
<dbReference type="Gene3D" id="3.90.105.10">
    <property type="entry name" value="Molybdopterin biosynthesis moea protein, domain 2"/>
    <property type="match status" value="1"/>
</dbReference>
<dbReference type="InterPro" id="IPR001453">
    <property type="entry name" value="MoaB/Mog_dom"/>
</dbReference>
<dbReference type="EC" id="2.10.1.1" evidence="11"/>
<comment type="pathway">
    <text evidence="3 11">Cofactor biosynthesis; molybdopterin biosynthesis.</text>
</comment>
<keyword evidence="7 11" id="KW-0479">Metal-binding</keyword>
<dbReference type="RefSeq" id="WP_146962939.1">
    <property type="nucleotide sequence ID" value="NZ_CP042467.1"/>
</dbReference>
<evidence type="ECO:0000256" key="9">
    <source>
        <dbReference type="ARBA" id="ARBA00023150"/>
    </source>
</evidence>
<evidence type="ECO:0000259" key="12">
    <source>
        <dbReference type="SMART" id="SM00852"/>
    </source>
</evidence>
<evidence type="ECO:0000256" key="7">
    <source>
        <dbReference type="ARBA" id="ARBA00022723"/>
    </source>
</evidence>
<dbReference type="InterPro" id="IPR005110">
    <property type="entry name" value="MoeA_linker/N"/>
</dbReference>
<keyword evidence="8 11" id="KW-0460">Magnesium</keyword>
<dbReference type="FunFam" id="3.40.980.10:FF:000004">
    <property type="entry name" value="Molybdopterin molybdenumtransferase"/>
    <property type="match status" value="1"/>
</dbReference>
<evidence type="ECO:0000256" key="11">
    <source>
        <dbReference type="RuleBase" id="RU365090"/>
    </source>
</evidence>
<dbReference type="EMBL" id="CP042467">
    <property type="protein sequence ID" value="QED29706.1"/>
    <property type="molecule type" value="Genomic_DNA"/>
</dbReference>
<protein>
    <recommendedName>
        <fullName evidence="11">Molybdopterin molybdenumtransferase</fullName>
        <ecNumber evidence="11">2.10.1.1</ecNumber>
    </recommendedName>
</protein>
<dbReference type="SUPFAM" id="SSF63867">
    <property type="entry name" value="MoeA C-terminal domain-like"/>
    <property type="match status" value="1"/>
</dbReference>
<evidence type="ECO:0000256" key="10">
    <source>
        <dbReference type="ARBA" id="ARBA00047317"/>
    </source>
</evidence>
<dbReference type="PANTHER" id="PTHR10192">
    <property type="entry name" value="MOLYBDOPTERIN BIOSYNTHESIS PROTEIN"/>
    <property type="match status" value="1"/>
</dbReference>
<keyword evidence="9 11" id="KW-0501">Molybdenum cofactor biosynthesis</keyword>
<dbReference type="PANTHER" id="PTHR10192:SF5">
    <property type="entry name" value="GEPHYRIN"/>
    <property type="match status" value="1"/>
</dbReference>
<evidence type="ECO:0000256" key="3">
    <source>
        <dbReference type="ARBA" id="ARBA00005046"/>
    </source>
</evidence>
<dbReference type="InterPro" id="IPR036425">
    <property type="entry name" value="MoaB/Mog-like_dom_sf"/>
</dbReference>
<dbReference type="Proteomes" id="UP000321595">
    <property type="component" value="Chromosome"/>
</dbReference>
<dbReference type="NCBIfam" id="TIGR00177">
    <property type="entry name" value="molyb_syn"/>
    <property type="match status" value="1"/>
</dbReference>
<evidence type="ECO:0000256" key="6">
    <source>
        <dbReference type="ARBA" id="ARBA00022679"/>
    </source>
</evidence>
<organism evidence="13 14">
    <name type="scientific">Microvenator marinus</name>
    <dbReference type="NCBI Taxonomy" id="2600177"/>
    <lineage>
        <taxon>Bacteria</taxon>
        <taxon>Deltaproteobacteria</taxon>
        <taxon>Bradymonadales</taxon>
        <taxon>Microvenatoraceae</taxon>
        <taxon>Microvenator</taxon>
    </lineage>
</organism>
<dbReference type="InterPro" id="IPR036135">
    <property type="entry name" value="MoeA_linker/N_sf"/>
</dbReference>
<sequence>MNLSVEEALSRIVGKIEPLSVVRLGLMESPGSVLAEDILSPSDWPSFTQSAMDGYALAHQGGATEYNVVGESAAGRGFDGAVKPGECVRIFTGARLPEGADTVVLQEEVERDGDLIRPQKLEVGANIRFQGENLAEGAAALTRGTRIGAAQIGLLSALRISSLSVSRTPRALILSSGDELQYVEEPAAPGKIVNSNAYMLAALCNESGIHADISPILKDDFSTIEQAFRAGIARYDIVISSGGVSVGDHDHVQSVMQSVGEVDFWKIRMKPGKPLAFGLGPNGVPIFGLPGNPVSAFVCFQLFVRPALAKLQGAEISERSVTLETVEPLKSTPKREHYISGRIVTEEGVSKFMPVGSTSSGDITAFGAIEALACVPEGVSSVEKGSEVKVLIL</sequence>
<dbReference type="GO" id="GO:0005829">
    <property type="term" value="C:cytosol"/>
    <property type="evidence" value="ECO:0007669"/>
    <property type="project" value="TreeGrafter"/>
</dbReference>
<name>A0A5B8Y181_9DELT</name>
<proteinExistence type="inferred from homology"/>
<evidence type="ECO:0000256" key="8">
    <source>
        <dbReference type="ARBA" id="ARBA00022842"/>
    </source>
</evidence>
<dbReference type="GO" id="GO:0006777">
    <property type="term" value="P:Mo-molybdopterin cofactor biosynthetic process"/>
    <property type="evidence" value="ECO:0007669"/>
    <property type="project" value="UniProtKB-UniRule"/>
</dbReference>
<dbReference type="InterPro" id="IPR005111">
    <property type="entry name" value="MoeA_C_domain_IV"/>
</dbReference>
<dbReference type="AlphaFoldDB" id="A0A5B8Y181"/>
<accession>A0A5B8Y181</accession>
<evidence type="ECO:0000256" key="1">
    <source>
        <dbReference type="ARBA" id="ARBA00001946"/>
    </source>
</evidence>
<dbReference type="InterPro" id="IPR036688">
    <property type="entry name" value="MoeA_C_domain_IV_sf"/>
</dbReference>
<dbReference type="KEGG" id="bbae:FRD01_21185"/>
<evidence type="ECO:0000256" key="4">
    <source>
        <dbReference type="ARBA" id="ARBA00010763"/>
    </source>
</evidence>
<dbReference type="CDD" id="cd00887">
    <property type="entry name" value="MoeA"/>
    <property type="match status" value="1"/>
</dbReference>
<keyword evidence="14" id="KW-1185">Reference proteome</keyword>
<dbReference type="Pfam" id="PF03453">
    <property type="entry name" value="MoeA_N"/>
    <property type="match status" value="1"/>
</dbReference>
<keyword evidence="5 11" id="KW-0500">Molybdenum</keyword>
<dbReference type="GO" id="GO:0046872">
    <property type="term" value="F:metal ion binding"/>
    <property type="evidence" value="ECO:0007669"/>
    <property type="project" value="UniProtKB-UniRule"/>
</dbReference>
<dbReference type="SMART" id="SM00852">
    <property type="entry name" value="MoCF_biosynth"/>
    <property type="match status" value="1"/>
</dbReference>
<gene>
    <name evidence="13" type="ORF">FRD01_21185</name>
</gene>
<dbReference type="SUPFAM" id="SSF53218">
    <property type="entry name" value="Molybdenum cofactor biosynthesis proteins"/>
    <property type="match status" value="1"/>
</dbReference>
<dbReference type="SUPFAM" id="SSF63882">
    <property type="entry name" value="MoeA N-terminal region -like"/>
    <property type="match status" value="1"/>
</dbReference>
<dbReference type="Gene3D" id="2.170.190.11">
    <property type="entry name" value="Molybdopterin biosynthesis moea protein, domain 3"/>
    <property type="match status" value="1"/>
</dbReference>
<evidence type="ECO:0000313" key="13">
    <source>
        <dbReference type="EMBL" id="QED29706.1"/>
    </source>
</evidence>